<dbReference type="Proteomes" id="UP000256645">
    <property type="component" value="Unassembled WGS sequence"/>
</dbReference>
<gene>
    <name evidence="1" type="ORF">BP6252_05448</name>
</gene>
<keyword evidence="2" id="KW-1185">Reference proteome</keyword>
<name>A0A3D8RTQ7_9HELO</name>
<dbReference type="OrthoDB" id="3553839at2759"/>
<dbReference type="AlphaFoldDB" id="A0A3D8RTQ7"/>
<protein>
    <submittedName>
        <fullName evidence="1">Uncharacterized protein</fullName>
    </submittedName>
</protein>
<evidence type="ECO:0000313" key="2">
    <source>
        <dbReference type="Proteomes" id="UP000256645"/>
    </source>
</evidence>
<sequence length="253" mass="29085">MSETSEDLTIQHDEVQIEEDEPVDPNTTIEEALNEFNDFAEEFSSFALEEELPTPQADFGIGPVKYDLHFPKDMELSADILKLLSELVDLERETGNRLVKVLATLDCLFYGKEDAFIWLPALERSVLRPELQETTMELAEILLGEQNDDIPDDDFEEILLECEKGQTINGAELAFVTELKFLFSQESYTSATFFHAFEDLRDAFEDRAEQRTFSLRIFKILRAFHTSVVLPEDRKCFRCGKVSEGWAGEQYLD</sequence>
<reference evidence="1 2" key="1">
    <citation type="journal article" date="2018" name="IMA Fungus">
        <title>IMA Genome-F 9: Draft genome sequence of Annulohypoxylon stygium, Aspergillus mulundensis, Berkeleyomyces basicola (syn. Thielaviopsis basicola), Ceratocystis smalleyi, two Cercospora beticola strains, Coleophoma cylindrospora, Fusarium fracticaudum, Phialophora cf. hyalina, and Morchella septimelata.</title>
        <authorList>
            <person name="Wingfield B.D."/>
            <person name="Bills G.F."/>
            <person name="Dong Y."/>
            <person name="Huang W."/>
            <person name="Nel W.J."/>
            <person name="Swalarsk-Parry B.S."/>
            <person name="Vaghefi N."/>
            <person name="Wilken P.M."/>
            <person name="An Z."/>
            <person name="de Beer Z.W."/>
            <person name="De Vos L."/>
            <person name="Chen L."/>
            <person name="Duong T.A."/>
            <person name="Gao Y."/>
            <person name="Hammerbacher A."/>
            <person name="Kikkert J.R."/>
            <person name="Li Y."/>
            <person name="Li H."/>
            <person name="Li K."/>
            <person name="Li Q."/>
            <person name="Liu X."/>
            <person name="Ma X."/>
            <person name="Naidoo K."/>
            <person name="Pethybridge S.J."/>
            <person name="Sun J."/>
            <person name="Steenkamp E.T."/>
            <person name="van der Nest M.A."/>
            <person name="van Wyk S."/>
            <person name="Wingfield M.J."/>
            <person name="Xiong C."/>
            <person name="Yue Q."/>
            <person name="Zhang X."/>
        </authorList>
    </citation>
    <scope>NUCLEOTIDE SEQUENCE [LARGE SCALE GENOMIC DNA]</scope>
    <source>
        <strain evidence="1 2">BP6252</strain>
    </source>
</reference>
<proteinExistence type="predicted"/>
<organism evidence="1 2">
    <name type="scientific">Coleophoma cylindrospora</name>
    <dbReference type="NCBI Taxonomy" id="1849047"/>
    <lineage>
        <taxon>Eukaryota</taxon>
        <taxon>Fungi</taxon>
        <taxon>Dikarya</taxon>
        <taxon>Ascomycota</taxon>
        <taxon>Pezizomycotina</taxon>
        <taxon>Leotiomycetes</taxon>
        <taxon>Helotiales</taxon>
        <taxon>Dermateaceae</taxon>
        <taxon>Coleophoma</taxon>
    </lineage>
</organism>
<comment type="caution">
    <text evidence="1">The sequence shown here is derived from an EMBL/GenBank/DDBJ whole genome shotgun (WGS) entry which is preliminary data.</text>
</comment>
<dbReference type="EMBL" id="PDLM01000005">
    <property type="protein sequence ID" value="RDW77395.1"/>
    <property type="molecule type" value="Genomic_DNA"/>
</dbReference>
<evidence type="ECO:0000313" key="1">
    <source>
        <dbReference type="EMBL" id="RDW77395.1"/>
    </source>
</evidence>
<accession>A0A3D8RTQ7</accession>